<sequence>MHDLSLFLLIQTVFDLLLILLVLLLYFQVRRLKRLPLDEVIKRLETAHELCDRLSANLAEKKELSAKLMSALKTGAVAWENTRKDASSLKEKVLALAEEGKDLAEIARVTGLQEGEVALILSVSGRKKAHV</sequence>
<keyword evidence="2" id="KW-0472">Membrane</keyword>
<dbReference type="EMBL" id="DROK01000125">
    <property type="protein sequence ID" value="HHI97022.1"/>
    <property type="molecule type" value="Genomic_DNA"/>
</dbReference>
<evidence type="ECO:0008006" key="4">
    <source>
        <dbReference type="Google" id="ProtNLM"/>
    </source>
</evidence>
<feature type="transmembrane region" description="Helical" evidence="2">
    <location>
        <begin position="6"/>
        <end position="27"/>
    </location>
</feature>
<comment type="caution">
    <text evidence="3">The sequence shown here is derived from an EMBL/GenBank/DDBJ whole genome shotgun (WGS) entry which is preliminary data.</text>
</comment>
<evidence type="ECO:0000256" key="2">
    <source>
        <dbReference type="SAM" id="Phobius"/>
    </source>
</evidence>
<feature type="coiled-coil region" evidence="1">
    <location>
        <begin position="37"/>
        <end position="64"/>
    </location>
</feature>
<keyword evidence="2" id="KW-0812">Transmembrane</keyword>
<organism evidence="3">
    <name type="scientific">Thermodesulfatator atlanticus</name>
    <dbReference type="NCBI Taxonomy" id="501497"/>
    <lineage>
        <taxon>Bacteria</taxon>
        <taxon>Pseudomonadati</taxon>
        <taxon>Thermodesulfobacteriota</taxon>
        <taxon>Thermodesulfobacteria</taxon>
        <taxon>Thermodesulfobacteriales</taxon>
        <taxon>Thermodesulfatatoraceae</taxon>
        <taxon>Thermodesulfatator</taxon>
    </lineage>
</organism>
<reference evidence="3" key="1">
    <citation type="journal article" date="2020" name="mSystems">
        <title>Genome- and Community-Level Interaction Insights into Carbon Utilization and Element Cycling Functions of Hydrothermarchaeota in Hydrothermal Sediment.</title>
        <authorList>
            <person name="Zhou Z."/>
            <person name="Liu Y."/>
            <person name="Xu W."/>
            <person name="Pan J."/>
            <person name="Luo Z.H."/>
            <person name="Li M."/>
        </authorList>
    </citation>
    <scope>NUCLEOTIDE SEQUENCE [LARGE SCALE GENOMIC DNA]</scope>
    <source>
        <strain evidence="3">HyVt-533</strain>
    </source>
</reference>
<accession>A0A7V5U2D3</accession>
<gene>
    <name evidence="3" type="ORF">ENJ96_04145</name>
</gene>
<evidence type="ECO:0000256" key="1">
    <source>
        <dbReference type="SAM" id="Coils"/>
    </source>
</evidence>
<keyword evidence="2" id="KW-1133">Transmembrane helix</keyword>
<proteinExistence type="predicted"/>
<keyword evidence="1" id="KW-0175">Coiled coil</keyword>
<evidence type="ECO:0000313" key="3">
    <source>
        <dbReference type="EMBL" id="HHI97022.1"/>
    </source>
</evidence>
<name>A0A7V5U2D3_9BACT</name>
<dbReference type="AlphaFoldDB" id="A0A7V5U2D3"/>
<dbReference type="Proteomes" id="UP000886101">
    <property type="component" value="Unassembled WGS sequence"/>
</dbReference>
<protein>
    <recommendedName>
        <fullName evidence="4">DUF2802 domain-containing protein</fullName>
    </recommendedName>
</protein>